<reference evidence="2" key="1">
    <citation type="journal article" date="2022" name="Int. J. Mol. Sci.">
        <title>Draft Genome of Tanacetum Coccineum: Genomic Comparison of Closely Related Tanacetum-Family Plants.</title>
        <authorList>
            <person name="Yamashiro T."/>
            <person name="Shiraishi A."/>
            <person name="Nakayama K."/>
            <person name="Satake H."/>
        </authorList>
    </citation>
    <scope>NUCLEOTIDE SEQUENCE</scope>
</reference>
<dbReference type="Proteomes" id="UP001151760">
    <property type="component" value="Unassembled WGS sequence"/>
</dbReference>
<feature type="region of interest" description="Disordered" evidence="1">
    <location>
        <begin position="38"/>
        <end position="73"/>
    </location>
</feature>
<name>A0ABQ5FCN8_9ASTR</name>
<feature type="compositionally biased region" description="Low complexity" evidence="1">
    <location>
        <begin position="60"/>
        <end position="73"/>
    </location>
</feature>
<feature type="compositionally biased region" description="Gly residues" evidence="1">
    <location>
        <begin position="44"/>
        <end position="59"/>
    </location>
</feature>
<evidence type="ECO:0008006" key="4">
    <source>
        <dbReference type="Google" id="ProtNLM"/>
    </source>
</evidence>
<reference evidence="2" key="2">
    <citation type="submission" date="2022-01" db="EMBL/GenBank/DDBJ databases">
        <authorList>
            <person name="Yamashiro T."/>
            <person name="Shiraishi A."/>
            <person name="Satake H."/>
            <person name="Nakayama K."/>
        </authorList>
    </citation>
    <scope>NUCLEOTIDE SEQUENCE</scope>
</reference>
<organism evidence="2 3">
    <name type="scientific">Tanacetum coccineum</name>
    <dbReference type="NCBI Taxonomy" id="301880"/>
    <lineage>
        <taxon>Eukaryota</taxon>
        <taxon>Viridiplantae</taxon>
        <taxon>Streptophyta</taxon>
        <taxon>Embryophyta</taxon>
        <taxon>Tracheophyta</taxon>
        <taxon>Spermatophyta</taxon>
        <taxon>Magnoliopsida</taxon>
        <taxon>eudicotyledons</taxon>
        <taxon>Gunneridae</taxon>
        <taxon>Pentapetalae</taxon>
        <taxon>asterids</taxon>
        <taxon>campanulids</taxon>
        <taxon>Asterales</taxon>
        <taxon>Asteraceae</taxon>
        <taxon>Asteroideae</taxon>
        <taxon>Anthemideae</taxon>
        <taxon>Anthemidinae</taxon>
        <taxon>Tanacetum</taxon>
    </lineage>
</organism>
<protein>
    <recommendedName>
        <fullName evidence="4">Reverse transcriptase domain-containing protein</fullName>
    </recommendedName>
</protein>
<evidence type="ECO:0000313" key="3">
    <source>
        <dbReference type="Proteomes" id="UP001151760"/>
    </source>
</evidence>
<gene>
    <name evidence="2" type="ORF">Tco_1004540</name>
</gene>
<evidence type="ECO:0000313" key="2">
    <source>
        <dbReference type="EMBL" id="GJT61007.1"/>
    </source>
</evidence>
<evidence type="ECO:0000256" key="1">
    <source>
        <dbReference type="SAM" id="MobiDB-lite"/>
    </source>
</evidence>
<comment type="caution">
    <text evidence="2">The sequence shown here is derived from an EMBL/GenBank/DDBJ whole genome shotgun (WGS) entry which is preliminary data.</text>
</comment>
<accession>A0ABQ5FCN8</accession>
<keyword evidence="3" id="KW-1185">Reference proteome</keyword>
<sequence>MPATRSRMTPGSIEEVIAQRVVETLETCEANQNVKNVVENEGDNGNGGGNGNGNGGGNGNVNVNNNNGNGNHGDNAGGAMQAAWECTYKEFLNCQPLNFKGTERAVGLARWFEKMESVFYISNCTPRYQRTVGTDAAYAMTWKELMRLMTEVYCPRNEGPPDSIQGNATSFAPTRFQDAVRMESSLMDQKIHANTARQADNKRK</sequence>
<proteinExistence type="predicted"/>
<dbReference type="EMBL" id="BQNB010017250">
    <property type="protein sequence ID" value="GJT61007.1"/>
    <property type="molecule type" value="Genomic_DNA"/>
</dbReference>